<dbReference type="Proteomes" id="UP000479190">
    <property type="component" value="Unassembled WGS sequence"/>
</dbReference>
<sequence>MFFLKVKRFSGNQFVREHENQIRKDDKPELDKDGKPQLRRTTAVHLAVKYNGYFIIPNLFKIYNSFDVNYMDESGLTHFHVACEFGISDVVEKFLELGQDPNCLSEGPNKHDLPLHLALAKGRKEVVRLLLRNGADPNLANLRSLTPLDIFRDRYDDDDHECMEIFFEINKDGEHRRLPVQTDVRDKMGNTPLHLAMSHVCENLTRLLLNYGADPHSVNAEGSTPLHIIYKIPYEEENILRLTTTFFEICNDKHQTVQVDARDNFGQTPLHCALEYYRMNSIELLLRYGASPNSADFDFVGKVAQFLVLGQDPNCHPQKPNTSSADPPLRLALRTGSERIAQLLLKSGADTNLPDDGAETPMHIVCNLDFGCGDLAEILYKTSVEKNKPIEVNARDESGRTPLHYALKQERVKEVGFLLSHGADPNIADDEEETPLHVIAKTSCDDNLMGQFFKMCDDKDLQLQVNPKNNLNRTPLQWAVANLLPNSVDLLLDRGADLSSFVFPTKDYFAETFLHDREIRNLKKFPIKLASDAMAIVDHLEKRDYELQRSDALTIMKTFAEYGVFKIQDLQRSGPEYEKFVMEAREHMMNADLSLYDLMQLQPEEAEQRLTYADYTRFVDSNFEFPKRSGRVYVSHLSEMITRGFCRRWATKSFLEVTRNNFLSPCGYKDEPDIDDDGRPASRRTTPIHQAAKYNAAEFIIPKLFEIYDRFDVNYTDESGFTHFHAACQFGCEDVVKKFLEQGQDPNCFPQELDSSLVDPPLCLVLKYGHFQMFNWLLKSGVIRTWQTPTV</sequence>
<name>A0A6H5J165_9HYME</name>
<feature type="repeat" description="ANK" evidence="1">
    <location>
        <begin position="398"/>
        <end position="430"/>
    </location>
</feature>
<organism evidence="2 3">
    <name type="scientific">Trichogramma brassicae</name>
    <dbReference type="NCBI Taxonomy" id="86971"/>
    <lineage>
        <taxon>Eukaryota</taxon>
        <taxon>Metazoa</taxon>
        <taxon>Ecdysozoa</taxon>
        <taxon>Arthropoda</taxon>
        <taxon>Hexapoda</taxon>
        <taxon>Insecta</taxon>
        <taxon>Pterygota</taxon>
        <taxon>Neoptera</taxon>
        <taxon>Endopterygota</taxon>
        <taxon>Hymenoptera</taxon>
        <taxon>Apocrita</taxon>
        <taxon>Proctotrupomorpha</taxon>
        <taxon>Chalcidoidea</taxon>
        <taxon>Trichogrammatidae</taxon>
        <taxon>Trichogramma</taxon>
    </lineage>
</organism>
<evidence type="ECO:0000256" key="1">
    <source>
        <dbReference type="PROSITE-ProRule" id="PRU00023"/>
    </source>
</evidence>
<dbReference type="EMBL" id="CADCXV010001416">
    <property type="protein sequence ID" value="CAB0044213.1"/>
    <property type="molecule type" value="Genomic_DNA"/>
</dbReference>
<gene>
    <name evidence="2" type="ORF">TBRA_LOCUS15801</name>
</gene>
<feature type="repeat" description="ANK" evidence="1">
    <location>
        <begin position="74"/>
        <end position="106"/>
    </location>
</feature>
<dbReference type="AlphaFoldDB" id="A0A6H5J165"/>
<dbReference type="PANTHER" id="PTHR24118:SF99">
    <property type="entry name" value="POTE ANKYRIN DOMAIN FAMILY MEMBER 3C-RELATED"/>
    <property type="match status" value="1"/>
</dbReference>
<evidence type="ECO:0000313" key="2">
    <source>
        <dbReference type="EMBL" id="CAB0044213.1"/>
    </source>
</evidence>
<dbReference type="PANTHER" id="PTHR24118">
    <property type="entry name" value="POTE ANKYRIN DOMAIN"/>
    <property type="match status" value="1"/>
</dbReference>
<feature type="repeat" description="ANK" evidence="1">
    <location>
        <begin position="265"/>
        <end position="297"/>
    </location>
</feature>
<feature type="repeat" description="ANK" evidence="1">
    <location>
        <begin position="188"/>
        <end position="220"/>
    </location>
</feature>
<protein>
    <submittedName>
        <fullName evidence="2">Uncharacterized protein</fullName>
    </submittedName>
</protein>
<dbReference type="InterPro" id="IPR002110">
    <property type="entry name" value="Ankyrin_rpt"/>
</dbReference>
<dbReference type="SMART" id="SM00248">
    <property type="entry name" value="ANK"/>
    <property type="match status" value="11"/>
</dbReference>
<dbReference type="InterPro" id="IPR036770">
    <property type="entry name" value="Ankyrin_rpt-contain_sf"/>
</dbReference>
<dbReference type="Pfam" id="PF00023">
    <property type="entry name" value="Ank"/>
    <property type="match status" value="1"/>
</dbReference>
<evidence type="ECO:0000313" key="3">
    <source>
        <dbReference type="Proteomes" id="UP000479190"/>
    </source>
</evidence>
<dbReference type="PROSITE" id="PS50088">
    <property type="entry name" value="ANK_REPEAT"/>
    <property type="match status" value="7"/>
</dbReference>
<accession>A0A6H5J165</accession>
<dbReference type="OrthoDB" id="5402602at2759"/>
<feature type="repeat" description="ANK" evidence="1">
    <location>
        <begin position="110"/>
        <end position="142"/>
    </location>
</feature>
<dbReference type="SUPFAM" id="SSF48403">
    <property type="entry name" value="Ankyrin repeat"/>
    <property type="match status" value="3"/>
</dbReference>
<dbReference type="Gene3D" id="1.25.40.20">
    <property type="entry name" value="Ankyrin repeat-containing domain"/>
    <property type="match status" value="4"/>
</dbReference>
<keyword evidence="3" id="KW-1185">Reference proteome</keyword>
<feature type="repeat" description="ANK" evidence="1">
    <location>
        <begin position="719"/>
        <end position="751"/>
    </location>
</feature>
<keyword evidence="1" id="KW-0040">ANK repeat</keyword>
<reference evidence="2 3" key="1">
    <citation type="submission" date="2020-02" db="EMBL/GenBank/DDBJ databases">
        <authorList>
            <person name="Ferguson B K."/>
        </authorList>
    </citation>
    <scope>NUCLEOTIDE SEQUENCE [LARGE SCALE GENOMIC DNA]</scope>
</reference>
<proteinExistence type="predicted"/>
<dbReference type="Pfam" id="PF13857">
    <property type="entry name" value="Ank_5"/>
    <property type="match status" value="1"/>
</dbReference>
<feature type="repeat" description="ANK" evidence="1">
    <location>
        <begin position="324"/>
        <end position="356"/>
    </location>
</feature>
<dbReference type="Pfam" id="PF12796">
    <property type="entry name" value="Ank_2"/>
    <property type="match status" value="3"/>
</dbReference>
<dbReference type="PROSITE" id="PS50297">
    <property type="entry name" value="ANK_REP_REGION"/>
    <property type="match status" value="5"/>
</dbReference>